<evidence type="ECO:0000313" key="1">
    <source>
        <dbReference type="EMBL" id="KKB49343.1"/>
    </source>
</evidence>
<dbReference type="STRING" id="1203610.HMPREF1536_04407"/>
<sequence>MLKRDLIMVQIEELGKMIAQVIFNRNNNAAGKNPELIQTVYENLKLTSDFLMTTAPDDILRFLDNEEKSGVLRLEIAIKTLIEDSYQQPKNQPDMLVRAKELLEYLQAHDTTFSLERVNLMNEIEKLRSSCR</sequence>
<dbReference type="HOGENOM" id="CLU_1946724_0_0_10"/>
<name>A0A0F5IUZ5_9BACT</name>
<proteinExistence type="predicted"/>
<comment type="caution">
    <text evidence="1">The sequence shown here is derived from an EMBL/GenBank/DDBJ whole genome shotgun (WGS) entry which is preliminary data.</text>
</comment>
<dbReference type="AlphaFoldDB" id="A0A0F5IUZ5"/>
<organism evidence="1 2">
    <name type="scientific">Parabacteroides gordonii MS-1 = DSM 23371</name>
    <dbReference type="NCBI Taxonomy" id="1203610"/>
    <lineage>
        <taxon>Bacteria</taxon>
        <taxon>Pseudomonadati</taxon>
        <taxon>Bacteroidota</taxon>
        <taxon>Bacteroidia</taxon>
        <taxon>Bacteroidales</taxon>
        <taxon>Tannerellaceae</taxon>
        <taxon>Parabacteroides</taxon>
    </lineage>
</organism>
<dbReference type="PATRIC" id="fig|1203610.3.peg.4488"/>
<protein>
    <submittedName>
        <fullName evidence="1">Uncharacterized protein</fullName>
    </submittedName>
</protein>
<dbReference type="EMBL" id="AQHW01000025">
    <property type="protein sequence ID" value="KKB49343.1"/>
    <property type="molecule type" value="Genomic_DNA"/>
</dbReference>
<gene>
    <name evidence="1" type="ORF">HMPREF1536_04407</name>
</gene>
<reference evidence="1 2" key="1">
    <citation type="submission" date="2013-04" db="EMBL/GenBank/DDBJ databases">
        <title>The Genome Sequence of Parabacteroides gordonii DSM 23371.</title>
        <authorList>
            <consortium name="The Broad Institute Genomics Platform"/>
            <person name="Earl A."/>
            <person name="Ward D."/>
            <person name="Feldgarden M."/>
            <person name="Gevers D."/>
            <person name="Martens E."/>
            <person name="Sakamoto M."/>
            <person name="Benno Y."/>
            <person name="Suzuki N."/>
            <person name="Matsunaga N."/>
            <person name="Koshihara K."/>
            <person name="Seki M."/>
            <person name="Komiya H."/>
            <person name="Walker B."/>
            <person name="Young S."/>
            <person name="Zeng Q."/>
            <person name="Gargeya S."/>
            <person name="Fitzgerald M."/>
            <person name="Haas B."/>
            <person name="Abouelleil A."/>
            <person name="Allen A.W."/>
            <person name="Alvarado L."/>
            <person name="Arachchi H.M."/>
            <person name="Berlin A.M."/>
            <person name="Chapman S.B."/>
            <person name="Gainer-Dewar J."/>
            <person name="Goldberg J."/>
            <person name="Griggs A."/>
            <person name="Gujja S."/>
            <person name="Hansen M."/>
            <person name="Howarth C."/>
            <person name="Imamovic A."/>
            <person name="Ireland A."/>
            <person name="Larimer J."/>
            <person name="McCowan C."/>
            <person name="Murphy C."/>
            <person name="Pearson M."/>
            <person name="Poon T.W."/>
            <person name="Priest M."/>
            <person name="Roberts A."/>
            <person name="Saif S."/>
            <person name="Shea T."/>
            <person name="Sisk P."/>
            <person name="Sykes S."/>
            <person name="Wortman J."/>
            <person name="Nusbaum C."/>
            <person name="Birren B."/>
        </authorList>
    </citation>
    <scope>NUCLEOTIDE SEQUENCE [LARGE SCALE GENOMIC DNA]</scope>
    <source>
        <strain evidence="1 2">MS-1</strain>
    </source>
</reference>
<dbReference type="Proteomes" id="UP000033035">
    <property type="component" value="Unassembled WGS sequence"/>
</dbReference>
<keyword evidence="2" id="KW-1185">Reference proteome</keyword>
<accession>A0A0F5IUZ5</accession>
<evidence type="ECO:0000313" key="2">
    <source>
        <dbReference type="Proteomes" id="UP000033035"/>
    </source>
</evidence>